<organism evidence="1 2">
    <name type="scientific">Acinetobacter celticus</name>
    <dbReference type="NCBI Taxonomy" id="1891224"/>
    <lineage>
        <taxon>Bacteria</taxon>
        <taxon>Pseudomonadati</taxon>
        <taxon>Pseudomonadota</taxon>
        <taxon>Gammaproteobacteria</taxon>
        <taxon>Moraxellales</taxon>
        <taxon>Moraxellaceae</taxon>
        <taxon>Acinetobacter</taxon>
    </lineage>
</organism>
<accession>A0A1C3CYB2</accession>
<dbReference type="Proteomes" id="UP000186553">
    <property type="component" value="Unassembled WGS sequence"/>
</dbReference>
<evidence type="ECO:0000313" key="1">
    <source>
        <dbReference type="EMBL" id="ODA13815.1"/>
    </source>
</evidence>
<sequence>MTFIIAIQLNDSIIITTDNKKVVLKETSEIQFDTKKCQKIYSWNKGIITGTGEGYVISRSIEFFKKLAQSNINKLPQCLDISRQIRELEIGKNYFQVENTKLLCSCYNDRGAQLYTIQRFESSQPYQLTAIPPMDIAVWLFHPNIEAISSDLQNLYTDLKDYSAFLNQTDWINYYIDRLAPIYKKQSQQDSLMSQSFDFFFQAKDEYITGHIQNTALEFKEIFTKIDLI</sequence>
<dbReference type="AlphaFoldDB" id="A0A1C3CYB2"/>
<dbReference type="OrthoDB" id="6683244at2"/>
<comment type="caution">
    <text evidence="1">The sequence shown here is derived from an EMBL/GenBank/DDBJ whole genome shotgun (WGS) entry which is preliminary data.</text>
</comment>
<proteinExistence type="predicted"/>
<reference evidence="1 2" key="1">
    <citation type="submission" date="2016-07" db="EMBL/GenBank/DDBJ databases">
        <title>Acinetobacter sp. ANC 4603.</title>
        <authorList>
            <person name="Radolfova-Krizova L."/>
            <person name="Nemec A."/>
        </authorList>
    </citation>
    <scope>NUCLEOTIDE SEQUENCE [LARGE SCALE GENOMIC DNA]</scope>
    <source>
        <strain evidence="1 2">ANC 4603</strain>
    </source>
</reference>
<dbReference type="STRING" id="1891224.BBP83_05510"/>
<name>A0A1C3CYB2_9GAMM</name>
<dbReference type="EMBL" id="MBDL01000008">
    <property type="protein sequence ID" value="ODA13815.1"/>
    <property type="molecule type" value="Genomic_DNA"/>
</dbReference>
<gene>
    <name evidence="1" type="ORF">BBP83_05510</name>
</gene>
<evidence type="ECO:0000313" key="2">
    <source>
        <dbReference type="Proteomes" id="UP000186553"/>
    </source>
</evidence>
<dbReference type="RefSeq" id="WP_068886679.1">
    <property type="nucleotide sequence ID" value="NZ_CBCRUU010000001.1"/>
</dbReference>
<keyword evidence="2" id="KW-1185">Reference proteome</keyword>
<protein>
    <submittedName>
        <fullName evidence="1">Uncharacterized protein</fullName>
    </submittedName>
</protein>